<feature type="transmembrane region" description="Helical" evidence="1">
    <location>
        <begin position="41"/>
        <end position="58"/>
    </location>
</feature>
<dbReference type="Proteomes" id="UP000092460">
    <property type="component" value="Unassembled WGS sequence"/>
</dbReference>
<dbReference type="EMBL" id="JXJN01015661">
    <property type="status" value="NOT_ANNOTATED_CDS"/>
    <property type="molecule type" value="Genomic_DNA"/>
</dbReference>
<evidence type="ECO:0000313" key="3">
    <source>
        <dbReference type="Proteomes" id="UP000092460"/>
    </source>
</evidence>
<reference evidence="2" key="2">
    <citation type="submission" date="2020-05" db="UniProtKB">
        <authorList>
            <consortium name="EnsemblMetazoa"/>
        </authorList>
    </citation>
    <scope>IDENTIFICATION</scope>
    <source>
        <strain evidence="2">IAEA</strain>
    </source>
</reference>
<keyword evidence="1" id="KW-0812">Transmembrane</keyword>
<dbReference type="EnsemblMetazoa" id="GPPI032468-RA">
    <property type="protein sequence ID" value="GPPI032468-PA"/>
    <property type="gene ID" value="GPPI032468"/>
</dbReference>
<organism evidence="2 3">
    <name type="scientific">Glossina palpalis gambiensis</name>
    <dbReference type="NCBI Taxonomy" id="67801"/>
    <lineage>
        <taxon>Eukaryota</taxon>
        <taxon>Metazoa</taxon>
        <taxon>Ecdysozoa</taxon>
        <taxon>Arthropoda</taxon>
        <taxon>Hexapoda</taxon>
        <taxon>Insecta</taxon>
        <taxon>Pterygota</taxon>
        <taxon>Neoptera</taxon>
        <taxon>Endopterygota</taxon>
        <taxon>Diptera</taxon>
        <taxon>Brachycera</taxon>
        <taxon>Muscomorpha</taxon>
        <taxon>Hippoboscoidea</taxon>
        <taxon>Glossinidae</taxon>
        <taxon>Glossina</taxon>
    </lineage>
</organism>
<name>A0A1B0BJW9_9MUSC</name>
<dbReference type="EMBL" id="JXJN01015662">
    <property type="status" value="NOT_ANNOTATED_CDS"/>
    <property type="molecule type" value="Genomic_DNA"/>
</dbReference>
<dbReference type="AlphaFoldDB" id="A0A1B0BJW9"/>
<evidence type="ECO:0000313" key="2">
    <source>
        <dbReference type="EnsemblMetazoa" id="GPPI032468-PA"/>
    </source>
</evidence>
<dbReference type="VEuPathDB" id="VectorBase:GPPI032468"/>
<sequence length="128" mass="15113">MNRSKCGTCFHRRSVDFTQLIHNLFPRDSCRKYNTIYKNTVYTHLLTHIHVIILVWLTNSKRLKLHNSQRFYCVSYQDVVDNQMRVNPVPSDHCLFIGILCYFSITLVSFTAFGYTSGNLKIVKVYQR</sequence>
<feature type="transmembrane region" description="Helical" evidence="1">
    <location>
        <begin position="94"/>
        <end position="115"/>
    </location>
</feature>
<keyword evidence="3" id="KW-1185">Reference proteome</keyword>
<proteinExistence type="predicted"/>
<keyword evidence="1" id="KW-1133">Transmembrane helix</keyword>
<accession>A0A1B0BJW9</accession>
<reference evidence="3" key="1">
    <citation type="submission" date="2015-01" db="EMBL/GenBank/DDBJ databases">
        <authorList>
            <person name="Aksoy S."/>
            <person name="Warren W."/>
            <person name="Wilson R.K."/>
        </authorList>
    </citation>
    <scope>NUCLEOTIDE SEQUENCE [LARGE SCALE GENOMIC DNA]</scope>
    <source>
        <strain evidence="3">IAEA</strain>
    </source>
</reference>
<keyword evidence="1" id="KW-0472">Membrane</keyword>
<protein>
    <submittedName>
        <fullName evidence="2">Uncharacterized protein</fullName>
    </submittedName>
</protein>
<evidence type="ECO:0000256" key="1">
    <source>
        <dbReference type="SAM" id="Phobius"/>
    </source>
</evidence>